<name>A0AA96ZW58_9EURY</name>
<dbReference type="Gene3D" id="3.30.1930.10">
    <property type="entry name" value="capsid protein of prophage domain"/>
    <property type="match status" value="1"/>
</dbReference>
<evidence type="ECO:0000313" key="1">
    <source>
        <dbReference type="EMBL" id="WNY26196.1"/>
    </source>
</evidence>
<evidence type="ECO:0008006" key="3">
    <source>
        <dbReference type="Google" id="ProtNLM"/>
    </source>
</evidence>
<sequence length="450" mass="48593">MDITELISDAELLAFNQTLQIKQQPLSGRLFPGRKTKTLEAEFYRMSEGYNVPTMALVHAFDTETHIGTRKPLEKIKFEKFLVKEKLDQSERIQQWQNSGAGDDTLVKWAFDDFYHLSQNVQTRIDVENFEVLTTGALTIKENNVDITIDYGVPAANKPTYDWSNPDHDILADIDAMYKIAQLSGHDVTKVYTSPQMLSLLQKNNGIKTALNGNSNAGMFVSQSRINEMLGTQYGFTIETVTGVYNYPTPGGAMAQANFFDPTKFVMTSASPSGAIGTGLWGVTPDELAKKVDWNTAQNMFIFMSQWWENDPVAKWSRASGVYVPVLPDPSGLVIGTIAGVTGGAGVTGSAGVTGTLGTLTVGSVQGANSGETDISVSGNTGALKYKTAATPTPVTYGQTISNGYTDLTGTSPFTLTEQAAANGKKIYVVEIDSNSKAVKAGQAVLDVKP</sequence>
<dbReference type="InterPro" id="IPR005564">
    <property type="entry name" value="Major_capsid_GpE"/>
</dbReference>
<proteinExistence type="predicted"/>
<protein>
    <recommendedName>
        <fullName evidence="3">Major capsid protein</fullName>
    </recommendedName>
</protein>
<keyword evidence="2" id="KW-1185">Reference proteome</keyword>
<dbReference type="Proteomes" id="UP001303587">
    <property type="component" value="Chromosome"/>
</dbReference>
<dbReference type="EMBL" id="CP131060">
    <property type="protein sequence ID" value="WNY26196.1"/>
    <property type="molecule type" value="Genomic_DNA"/>
</dbReference>
<reference evidence="1 2" key="1">
    <citation type="submission" date="2023-07" db="EMBL/GenBank/DDBJ databases">
        <title>Closed genoem sequence of Methanosarcinaceae archaeon Ac7.</title>
        <authorList>
            <person name="Poehlein A."/>
            <person name="Protasov E."/>
            <person name="Platt K."/>
            <person name="Reeh H."/>
            <person name="Daniel R."/>
            <person name="Brune A."/>
        </authorList>
    </citation>
    <scope>NUCLEOTIDE SEQUENCE [LARGE SCALE GENOMIC DNA]</scope>
    <source>
        <strain evidence="1 2">Ac7</strain>
    </source>
</reference>
<gene>
    <name evidence="1" type="ORF">MsAc7_17690</name>
</gene>
<dbReference type="Pfam" id="PF03864">
    <property type="entry name" value="Phage_cap_E"/>
    <property type="match status" value="1"/>
</dbReference>
<dbReference type="RefSeq" id="WP_338102526.1">
    <property type="nucleotide sequence ID" value="NZ_CP131060.1"/>
</dbReference>
<evidence type="ECO:0000313" key="2">
    <source>
        <dbReference type="Proteomes" id="UP001303587"/>
    </source>
</evidence>
<dbReference type="AlphaFoldDB" id="A0AA96ZW58"/>
<organism evidence="1 2">
    <name type="scientific">Methanolapillus millepedarum</name>
    <dbReference type="NCBI Taxonomy" id="3028296"/>
    <lineage>
        <taxon>Archaea</taxon>
        <taxon>Methanobacteriati</taxon>
        <taxon>Methanobacteriota</taxon>
        <taxon>Stenosarchaea group</taxon>
        <taxon>Methanomicrobia</taxon>
        <taxon>Methanosarcinales</taxon>
        <taxon>Methanosarcinaceae</taxon>
        <taxon>Methanolapillus</taxon>
    </lineage>
</organism>
<accession>A0AA96ZW58</accession>
<dbReference type="Gene3D" id="3.15.30.10">
    <property type="entry name" value="putative capsid protein of prophage domain like"/>
    <property type="match status" value="1"/>
</dbReference>
<dbReference type="GeneID" id="89230864"/>